<protein>
    <submittedName>
        <fullName evidence="7">FUSC family protein</fullName>
    </submittedName>
</protein>
<name>A0A7G9WI45_9FIRM</name>
<evidence type="ECO:0000256" key="2">
    <source>
        <dbReference type="ARBA" id="ARBA00022475"/>
    </source>
</evidence>
<evidence type="ECO:0000256" key="1">
    <source>
        <dbReference type="ARBA" id="ARBA00004651"/>
    </source>
</evidence>
<feature type="transmembrane region" description="Helical" evidence="6">
    <location>
        <begin position="66"/>
        <end position="83"/>
    </location>
</feature>
<gene>
    <name evidence="7" type="ORF">H6X83_01440</name>
</gene>
<dbReference type="AlphaFoldDB" id="A0A7G9WI45"/>
<feature type="transmembrane region" description="Helical" evidence="6">
    <location>
        <begin position="20"/>
        <end position="38"/>
    </location>
</feature>
<dbReference type="Pfam" id="PF06081">
    <property type="entry name" value="ArAE_1"/>
    <property type="match status" value="1"/>
</dbReference>
<evidence type="ECO:0000313" key="7">
    <source>
        <dbReference type="EMBL" id="QNO18357.1"/>
    </source>
</evidence>
<evidence type="ECO:0000256" key="3">
    <source>
        <dbReference type="ARBA" id="ARBA00022692"/>
    </source>
</evidence>
<keyword evidence="2" id="KW-1003">Cell membrane</keyword>
<dbReference type="RefSeq" id="WP_212507420.1">
    <property type="nucleotide sequence ID" value="NZ_CP060696.1"/>
</dbReference>
<keyword evidence="8" id="KW-1185">Reference proteome</keyword>
<feature type="transmembrane region" description="Helical" evidence="6">
    <location>
        <begin position="133"/>
        <end position="156"/>
    </location>
</feature>
<evidence type="ECO:0000256" key="5">
    <source>
        <dbReference type="ARBA" id="ARBA00023136"/>
    </source>
</evidence>
<proteinExistence type="predicted"/>
<sequence length="291" mass="32624">MMRETAHRLRRHPHLGFRIIKTGIAVTLCLAVCDLLQLQQPFVAVVTAIISMGRSIDNTVRTGKDHLLAAILGAVCGALLYHVSPQNAGLCGIGIILVIFLCQLLQLRRGTLMGSFMFAMVMLHPETAGTVQTVWWCMVAAVLGIAIALAVNLLILPPNYVQSIIEKDNLIYSMLVYAAKVCENRLSAPDLEAVRVQIRHLERDIRLYTSEWKLFRNRDDVVAVIARKLVTYQEILNDLWAIDRLEKNLNSETATVFAYHLNRANSLLKEMQPRIPAEAVSSEKELPTMQK</sequence>
<accession>A0A7G9WI45</accession>
<feature type="transmembrane region" description="Helical" evidence="6">
    <location>
        <begin position="90"/>
        <end position="107"/>
    </location>
</feature>
<dbReference type="InterPro" id="IPR010343">
    <property type="entry name" value="ArAE_1"/>
</dbReference>
<keyword evidence="5 6" id="KW-0472">Membrane</keyword>
<dbReference type="Proteomes" id="UP000516046">
    <property type="component" value="Chromosome"/>
</dbReference>
<dbReference type="GO" id="GO:0005886">
    <property type="term" value="C:plasma membrane"/>
    <property type="evidence" value="ECO:0007669"/>
    <property type="project" value="UniProtKB-SubCell"/>
</dbReference>
<keyword evidence="3 6" id="KW-0812">Transmembrane</keyword>
<comment type="subcellular location">
    <subcellularLocation>
        <location evidence="1">Cell membrane</location>
        <topology evidence="1">Multi-pass membrane protein</topology>
    </subcellularLocation>
</comment>
<dbReference type="KEGG" id="caml:H6X83_01440"/>
<reference evidence="7 8" key="1">
    <citation type="submission" date="2020-08" db="EMBL/GenBank/DDBJ databases">
        <authorList>
            <person name="Ren C."/>
            <person name="Gu Y."/>
            <person name="Xu Y."/>
        </authorList>
    </citation>
    <scope>NUCLEOTIDE SEQUENCE [LARGE SCALE GENOMIC DNA]</scope>
    <source>
        <strain evidence="7 8">LBM18003</strain>
    </source>
</reference>
<evidence type="ECO:0000313" key="8">
    <source>
        <dbReference type="Proteomes" id="UP000516046"/>
    </source>
</evidence>
<dbReference type="EMBL" id="CP060696">
    <property type="protein sequence ID" value="QNO18357.1"/>
    <property type="molecule type" value="Genomic_DNA"/>
</dbReference>
<organism evidence="7 8">
    <name type="scientific">Caproicibacterium amylolyticum</name>
    <dbReference type="NCBI Taxonomy" id="2766537"/>
    <lineage>
        <taxon>Bacteria</taxon>
        <taxon>Bacillati</taxon>
        <taxon>Bacillota</taxon>
        <taxon>Clostridia</taxon>
        <taxon>Eubacteriales</taxon>
        <taxon>Oscillospiraceae</taxon>
        <taxon>Caproicibacterium</taxon>
    </lineage>
</organism>
<keyword evidence="4 6" id="KW-1133">Transmembrane helix</keyword>
<evidence type="ECO:0000256" key="6">
    <source>
        <dbReference type="SAM" id="Phobius"/>
    </source>
</evidence>
<evidence type="ECO:0000256" key="4">
    <source>
        <dbReference type="ARBA" id="ARBA00022989"/>
    </source>
</evidence>